<feature type="domain" description="B12-binding" evidence="9">
    <location>
        <begin position="18"/>
        <end position="159"/>
    </location>
</feature>
<evidence type="ECO:0000259" key="9">
    <source>
        <dbReference type="PROSITE" id="PS51332"/>
    </source>
</evidence>
<dbReference type="SFLD" id="SFLDG01123">
    <property type="entry name" value="methyltransferase_(Class_B)"/>
    <property type="match status" value="1"/>
</dbReference>
<dbReference type="PANTHER" id="PTHR43409:SF7">
    <property type="entry name" value="BLL1977 PROTEIN"/>
    <property type="match status" value="1"/>
</dbReference>
<dbReference type="SUPFAM" id="SSF102114">
    <property type="entry name" value="Radical SAM enzymes"/>
    <property type="match status" value="1"/>
</dbReference>
<dbReference type="EMBL" id="DTMM01000219">
    <property type="protein sequence ID" value="HFT94281.1"/>
    <property type="molecule type" value="Genomic_DNA"/>
</dbReference>
<feature type="domain" description="Radical SAM core" evidence="10">
    <location>
        <begin position="215"/>
        <end position="438"/>
    </location>
</feature>
<keyword evidence="6" id="KW-0479">Metal-binding</keyword>
<comment type="caution">
    <text evidence="11">The sequence shown here is derived from an EMBL/GenBank/DDBJ whole genome shotgun (WGS) entry which is preliminary data.</text>
</comment>
<dbReference type="InterPro" id="IPR023404">
    <property type="entry name" value="rSAM_horseshoe"/>
</dbReference>
<keyword evidence="5" id="KW-0949">S-adenosyl-L-methionine</keyword>
<proteinExistence type="predicted"/>
<dbReference type="InterPro" id="IPR006638">
    <property type="entry name" value="Elp3/MiaA/NifB-like_rSAM"/>
</dbReference>
<dbReference type="SFLD" id="SFLDS00029">
    <property type="entry name" value="Radical_SAM"/>
    <property type="match status" value="1"/>
</dbReference>
<dbReference type="SFLD" id="SFLDG01082">
    <property type="entry name" value="B12-binding_domain_containing"/>
    <property type="match status" value="1"/>
</dbReference>
<keyword evidence="3" id="KW-0489">Methyltransferase</keyword>
<keyword evidence="8" id="KW-0411">Iron-sulfur</keyword>
<keyword evidence="7" id="KW-0408">Iron</keyword>
<reference evidence="11" key="1">
    <citation type="journal article" date="2020" name="mSystems">
        <title>Genome- and Community-Level Interaction Insights into Carbon Utilization and Element Cycling Functions of Hydrothermarchaeota in Hydrothermal Sediment.</title>
        <authorList>
            <person name="Zhou Z."/>
            <person name="Liu Y."/>
            <person name="Xu W."/>
            <person name="Pan J."/>
            <person name="Luo Z.H."/>
            <person name="Li M."/>
        </authorList>
    </citation>
    <scope>NUCLEOTIDE SEQUENCE [LARGE SCALE GENOMIC DNA]</scope>
    <source>
        <strain evidence="11">SpSt-902</strain>
    </source>
</reference>
<dbReference type="AlphaFoldDB" id="A0A7C3LVT2"/>
<protein>
    <submittedName>
        <fullName evidence="11">Radical SAM protein</fullName>
    </submittedName>
</protein>
<accession>A0A7C3LVT2</accession>
<dbReference type="InterPro" id="IPR034466">
    <property type="entry name" value="Methyltransferase_Class_B"/>
</dbReference>
<evidence type="ECO:0000256" key="7">
    <source>
        <dbReference type="ARBA" id="ARBA00023004"/>
    </source>
</evidence>
<dbReference type="InterPro" id="IPR020612">
    <property type="entry name" value="Methylthiotransferase_CS"/>
</dbReference>
<evidence type="ECO:0000313" key="11">
    <source>
        <dbReference type="EMBL" id="HFT94281.1"/>
    </source>
</evidence>
<dbReference type="GO" id="GO:0046872">
    <property type="term" value="F:metal ion binding"/>
    <property type="evidence" value="ECO:0007669"/>
    <property type="project" value="UniProtKB-KW"/>
</dbReference>
<dbReference type="InterPro" id="IPR007197">
    <property type="entry name" value="rSAM"/>
</dbReference>
<gene>
    <name evidence="11" type="ORF">ENX03_10230</name>
</gene>
<dbReference type="Pfam" id="PF02310">
    <property type="entry name" value="B12-binding"/>
    <property type="match status" value="1"/>
</dbReference>
<dbReference type="InterPro" id="IPR058240">
    <property type="entry name" value="rSAM_sf"/>
</dbReference>
<comment type="cofactor">
    <cofactor evidence="1">
        <name>[4Fe-4S] cluster</name>
        <dbReference type="ChEBI" id="CHEBI:49883"/>
    </cofactor>
</comment>
<evidence type="ECO:0000256" key="1">
    <source>
        <dbReference type="ARBA" id="ARBA00001966"/>
    </source>
</evidence>
<evidence type="ECO:0000256" key="3">
    <source>
        <dbReference type="ARBA" id="ARBA00022603"/>
    </source>
</evidence>
<name>A0A7C3LVT2_9BACT</name>
<evidence type="ECO:0000256" key="2">
    <source>
        <dbReference type="ARBA" id="ARBA00022485"/>
    </source>
</evidence>
<evidence type="ECO:0000256" key="8">
    <source>
        <dbReference type="ARBA" id="ARBA00023014"/>
    </source>
</evidence>
<dbReference type="Pfam" id="PF04055">
    <property type="entry name" value="Radical_SAM"/>
    <property type="match status" value="1"/>
</dbReference>
<dbReference type="GO" id="GO:0003824">
    <property type="term" value="F:catalytic activity"/>
    <property type="evidence" value="ECO:0007669"/>
    <property type="project" value="InterPro"/>
</dbReference>
<dbReference type="SMART" id="SM00729">
    <property type="entry name" value="Elp3"/>
    <property type="match status" value="1"/>
</dbReference>
<dbReference type="PANTHER" id="PTHR43409">
    <property type="entry name" value="ANAEROBIC MAGNESIUM-PROTOPORPHYRIN IX MONOMETHYL ESTER CYCLASE-RELATED"/>
    <property type="match status" value="1"/>
</dbReference>
<evidence type="ECO:0000256" key="4">
    <source>
        <dbReference type="ARBA" id="ARBA00022679"/>
    </source>
</evidence>
<dbReference type="GO" id="GO:0031419">
    <property type="term" value="F:cobalamin binding"/>
    <property type="evidence" value="ECO:0007669"/>
    <property type="project" value="InterPro"/>
</dbReference>
<dbReference type="PROSITE" id="PS01278">
    <property type="entry name" value="MTTASE_RADICAL"/>
    <property type="match status" value="1"/>
</dbReference>
<dbReference type="CDD" id="cd01335">
    <property type="entry name" value="Radical_SAM"/>
    <property type="match status" value="1"/>
</dbReference>
<evidence type="ECO:0000256" key="5">
    <source>
        <dbReference type="ARBA" id="ARBA00022691"/>
    </source>
</evidence>
<evidence type="ECO:0000259" key="10">
    <source>
        <dbReference type="PROSITE" id="PS51918"/>
    </source>
</evidence>
<keyword evidence="4" id="KW-0808">Transferase</keyword>
<dbReference type="Gene3D" id="3.40.50.280">
    <property type="entry name" value="Cobalamin-binding domain"/>
    <property type="match status" value="1"/>
</dbReference>
<dbReference type="PROSITE" id="PS51918">
    <property type="entry name" value="RADICAL_SAM"/>
    <property type="match status" value="1"/>
</dbReference>
<dbReference type="InterPro" id="IPR051198">
    <property type="entry name" value="BchE-like"/>
</dbReference>
<dbReference type="GO" id="GO:0051539">
    <property type="term" value="F:4 iron, 4 sulfur cluster binding"/>
    <property type="evidence" value="ECO:0007669"/>
    <property type="project" value="UniProtKB-KW"/>
</dbReference>
<keyword evidence="2" id="KW-0004">4Fe-4S</keyword>
<evidence type="ECO:0000256" key="6">
    <source>
        <dbReference type="ARBA" id="ARBA00022723"/>
    </source>
</evidence>
<dbReference type="PROSITE" id="PS51332">
    <property type="entry name" value="B12_BINDING"/>
    <property type="match status" value="1"/>
</dbReference>
<dbReference type="InterPro" id="IPR006158">
    <property type="entry name" value="Cobalamin-bd"/>
</dbReference>
<dbReference type="Gene3D" id="3.80.30.20">
    <property type="entry name" value="tm_1862 like domain"/>
    <property type="match status" value="1"/>
</dbReference>
<sequence>MKTNKVDVLFINPGDREAVYQALGKQFSAIEPPSLVGFFANYIRKKGLSTQIIDAPALNISPRQVAELIRENFDPVLIVMVVYGFQPSASTQNMPAAGETCRYLKEINPNYRIMMTGTHPAALPGRTLREESIDFVCDREGPETIHETCLAMKTPGSPLNTIPSLWYKASTGMILSNPAAPLMDNLDEELPGVAWDLLPMDKYRAHNWHCFEHIHERQPYASLHTSLGCPYKCTFCCINVPFGKPSYRMWSPDAVIREIDILVSQYSVKNIKFVDEMFVLNENHVMGICDKIIERGYNLNIWAYARVDTVKDHFLEKLNKAGFRWLALGIESGSKHVRDGVEKGRFGSEDIIKVVRKIQEAGINVIGNYIFGLPDDTIESMEDTLELAIEANCEFANFYCAMAYPGSKLYEMALEKNWELPESWIGYSQHSYETKPLRTEVLAAKEVLRFRDNAFMKYFTNPRYLDMVKVKFREETLQNIQEMTRIQIRRKLLEE</sequence>
<organism evidence="11">
    <name type="scientific">Leptospirillum ferriphilum</name>
    <dbReference type="NCBI Taxonomy" id="178606"/>
    <lineage>
        <taxon>Bacteria</taxon>
        <taxon>Pseudomonadati</taxon>
        <taxon>Nitrospirota</taxon>
        <taxon>Nitrospiria</taxon>
        <taxon>Nitrospirales</taxon>
        <taxon>Nitrospiraceae</taxon>
        <taxon>Leptospirillum</taxon>
    </lineage>
</organism>